<dbReference type="InterPro" id="IPR050210">
    <property type="entry name" value="tRNA_Adenine-N(6)_MTase"/>
</dbReference>
<dbReference type="InterPro" id="IPR007848">
    <property type="entry name" value="Small_mtfrase_dom"/>
</dbReference>
<comment type="caution">
    <text evidence="4">The sequence shown here is derived from an EMBL/GenBank/DDBJ whole genome shotgun (WGS) entry which is preliminary data.</text>
</comment>
<dbReference type="PROSITE" id="PS00092">
    <property type="entry name" value="N6_MTASE"/>
    <property type="match status" value="1"/>
</dbReference>
<evidence type="ECO:0000256" key="2">
    <source>
        <dbReference type="ARBA" id="ARBA00022691"/>
    </source>
</evidence>
<feature type="domain" description="Methyltransferase small" evidence="3">
    <location>
        <begin position="41"/>
        <end position="124"/>
    </location>
</feature>
<name>A0A9D1KU72_9FLAO</name>
<evidence type="ECO:0000313" key="4">
    <source>
        <dbReference type="EMBL" id="HIT97730.1"/>
    </source>
</evidence>
<keyword evidence="2" id="KW-0949">S-adenosyl-L-methionine</keyword>
<evidence type="ECO:0000256" key="1">
    <source>
        <dbReference type="ARBA" id="ARBA00022603"/>
    </source>
</evidence>
<organism evidence="4 5">
    <name type="scientific">Candidatus Merdimorpha stercoravium</name>
    <dbReference type="NCBI Taxonomy" id="2840863"/>
    <lineage>
        <taxon>Bacteria</taxon>
        <taxon>Pseudomonadati</taxon>
        <taxon>Bacteroidota</taxon>
        <taxon>Flavobacteriia</taxon>
        <taxon>Flavobacteriales</taxon>
        <taxon>Candidatus Merdimorpha</taxon>
    </lineage>
</organism>
<dbReference type="EMBL" id="DVLY01000063">
    <property type="protein sequence ID" value="HIT97730.1"/>
    <property type="molecule type" value="Genomic_DNA"/>
</dbReference>
<keyword evidence="1 4" id="KW-0489">Methyltransferase</keyword>
<reference evidence="4" key="2">
    <citation type="journal article" date="2021" name="PeerJ">
        <title>Extensive microbial diversity within the chicken gut microbiome revealed by metagenomics and culture.</title>
        <authorList>
            <person name="Gilroy R."/>
            <person name="Ravi A."/>
            <person name="Getino M."/>
            <person name="Pursley I."/>
            <person name="Horton D.L."/>
            <person name="Alikhan N.F."/>
            <person name="Baker D."/>
            <person name="Gharbi K."/>
            <person name="Hall N."/>
            <person name="Watson M."/>
            <person name="Adriaenssens E.M."/>
            <person name="Foster-Nyarko E."/>
            <person name="Jarju S."/>
            <person name="Secka A."/>
            <person name="Antonio M."/>
            <person name="Oren A."/>
            <person name="Chaudhuri R.R."/>
            <person name="La Ragione R."/>
            <person name="Hildebrand F."/>
            <person name="Pallen M.J."/>
        </authorList>
    </citation>
    <scope>NUCLEOTIDE SEQUENCE</scope>
    <source>
        <strain evidence="4">1383</strain>
    </source>
</reference>
<dbReference type="Proteomes" id="UP000824161">
    <property type="component" value="Unassembled WGS sequence"/>
</dbReference>
<dbReference type="PANTHER" id="PTHR47739:SF1">
    <property type="entry name" value="TRNA1(VAL) (ADENINE(37)-N6)-METHYLTRANSFERASE"/>
    <property type="match status" value="1"/>
</dbReference>
<evidence type="ECO:0000259" key="3">
    <source>
        <dbReference type="Pfam" id="PF05175"/>
    </source>
</evidence>
<dbReference type="InterPro" id="IPR002052">
    <property type="entry name" value="DNA_methylase_N6_adenine_CS"/>
</dbReference>
<proteinExistence type="predicted"/>
<dbReference type="GO" id="GO:0003676">
    <property type="term" value="F:nucleic acid binding"/>
    <property type="evidence" value="ECO:0007669"/>
    <property type="project" value="InterPro"/>
</dbReference>
<accession>A0A9D1KU72</accession>
<reference evidence="4" key="1">
    <citation type="submission" date="2020-10" db="EMBL/GenBank/DDBJ databases">
        <authorList>
            <person name="Gilroy R."/>
        </authorList>
    </citation>
    <scope>NUCLEOTIDE SEQUENCE</scope>
    <source>
        <strain evidence="4">1383</strain>
    </source>
</reference>
<dbReference type="PANTHER" id="PTHR47739">
    <property type="entry name" value="TRNA1(VAL) (ADENINE(37)-N6)-METHYLTRANSFERASE"/>
    <property type="match status" value="1"/>
</dbReference>
<protein>
    <submittedName>
        <fullName evidence="4">Methyltransferase</fullName>
    </submittedName>
</protein>
<dbReference type="CDD" id="cd02440">
    <property type="entry name" value="AdoMet_MTases"/>
    <property type="match status" value="1"/>
</dbReference>
<gene>
    <name evidence="4" type="ORF">IAC44_02730</name>
</gene>
<dbReference type="SUPFAM" id="SSF53335">
    <property type="entry name" value="S-adenosyl-L-methionine-dependent methyltransferases"/>
    <property type="match status" value="1"/>
</dbReference>
<dbReference type="GO" id="GO:0032259">
    <property type="term" value="P:methylation"/>
    <property type="evidence" value="ECO:0007669"/>
    <property type="project" value="UniProtKB-KW"/>
</dbReference>
<dbReference type="Pfam" id="PF05175">
    <property type="entry name" value="MTS"/>
    <property type="match status" value="1"/>
</dbReference>
<dbReference type="Gene3D" id="3.40.50.150">
    <property type="entry name" value="Vaccinia Virus protein VP39"/>
    <property type="match status" value="1"/>
</dbReference>
<dbReference type="InterPro" id="IPR029063">
    <property type="entry name" value="SAM-dependent_MTases_sf"/>
</dbReference>
<dbReference type="GO" id="GO:0008757">
    <property type="term" value="F:S-adenosylmethionine-dependent methyltransferase activity"/>
    <property type="evidence" value="ECO:0007669"/>
    <property type="project" value="UniProtKB-ARBA"/>
</dbReference>
<evidence type="ECO:0000313" key="5">
    <source>
        <dbReference type="Proteomes" id="UP000824161"/>
    </source>
</evidence>
<dbReference type="GO" id="GO:0008170">
    <property type="term" value="F:N-methyltransferase activity"/>
    <property type="evidence" value="ECO:0007669"/>
    <property type="project" value="UniProtKB-ARBA"/>
</dbReference>
<dbReference type="AlphaFoldDB" id="A0A9D1KU72"/>
<keyword evidence="1 4" id="KW-0808">Transferase</keyword>
<sequence>MTSHRPDGLFRFQRFSMTHARSPMKIGTDGVLLGAWSDGSQARWALDAGTGCGLIALMLAQRYPLLQVEGIDIDPGAVADARENFAHSPFAERLSVCQGDVLTADFSRRYDLIVSNPPFFTEDTLPPEAPRAAARHALHLPAEAFARRIVEILAPSGRVALIYPYREADRIVVFFAAEGLYLARRTDVRGGVGRPLKRSLLEFSFAPVRAEEVVADTLQLCQENGQRSAQYRELTRGFHPDTPSL</sequence>